<dbReference type="PANTHER" id="PTHR43201:SF5">
    <property type="entry name" value="MEDIUM-CHAIN ACYL-COA LIGASE ACSF2, MITOCHONDRIAL"/>
    <property type="match status" value="1"/>
</dbReference>
<keyword evidence="2" id="KW-0436">Ligase</keyword>
<reference evidence="5 6" key="1">
    <citation type="submission" date="2019-12" db="EMBL/GenBank/DDBJ databases">
        <title>Comparative genomics gives insights into the taxonomy of the Azoarcus-Aromatoleum group and reveals separate origins of nif in the plant-associated Azoarcus and non-plant-associated Aromatoleum sub-groups.</title>
        <authorList>
            <person name="Lafos M."/>
            <person name="Maluk M."/>
            <person name="Batista M."/>
            <person name="Junghare M."/>
            <person name="Carmona M."/>
            <person name="Faoro H."/>
            <person name="Cruz L.M."/>
            <person name="Battistoni F."/>
            <person name="De Souza E."/>
            <person name="Pedrosa F."/>
            <person name="Chen W.-M."/>
            <person name="Poole P.S."/>
            <person name="Dixon R.A."/>
            <person name="James E.K."/>
        </authorList>
    </citation>
    <scope>NUCLEOTIDE SEQUENCE [LARGE SCALE GENOMIC DNA]</scope>
    <source>
        <strain evidence="5 6">T</strain>
    </source>
</reference>
<accession>A0ABX1NNJ7</accession>
<dbReference type="InterPro" id="IPR000873">
    <property type="entry name" value="AMP-dep_synth/lig_dom"/>
</dbReference>
<dbReference type="InterPro" id="IPR045851">
    <property type="entry name" value="AMP-bd_C_sf"/>
</dbReference>
<dbReference type="SUPFAM" id="SSF56801">
    <property type="entry name" value="Acetyl-CoA synthetase-like"/>
    <property type="match status" value="1"/>
</dbReference>
<organism evidence="5 6">
    <name type="scientific">Aromatoleum toluolicum</name>
    <dbReference type="NCBI Taxonomy" id="90060"/>
    <lineage>
        <taxon>Bacteria</taxon>
        <taxon>Pseudomonadati</taxon>
        <taxon>Pseudomonadota</taxon>
        <taxon>Betaproteobacteria</taxon>
        <taxon>Rhodocyclales</taxon>
        <taxon>Rhodocyclaceae</taxon>
        <taxon>Aromatoleum</taxon>
    </lineage>
</organism>
<evidence type="ECO:0000256" key="2">
    <source>
        <dbReference type="ARBA" id="ARBA00022598"/>
    </source>
</evidence>
<comment type="similarity">
    <text evidence="1">Belongs to the ATP-dependent AMP-binding enzyme family.</text>
</comment>
<feature type="domain" description="AMP-dependent synthetase/ligase" evidence="3">
    <location>
        <begin position="8"/>
        <end position="365"/>
    </location>
</feature>
<feature type="domain" description="AMP-binding enzyme C-terminal" evidence="4">
    <location>
        <begin position="412"/>
        <end position="487"/>
    </location>
</feature>
<dbReference type="InterPro" id="IPR042099">
    <property type="entry name" value="ANL_N_sf"/>
</dbReference>
<dbReference type="InterPro" id="IPR025110">
    <property type="entry name" value="AMP-bd_C"/>
</dbReference>
<gene>
    <name evidence="5" type="ORF">GPA27_25360</name>
</gene>
<protein>
    <submittedName>
        <fullName evidence="5">AMP-binding protein</fullName>
    </submittedName>
</protein>
<comment type="caution">
    <text evidence="5">The sequence shown here is derived from an EMBL/GenBank/DDBJ whole genome shotgun (WGS) entry which is preliminary data.</text>
</comment>
<evidence type="ECO:0000259" key="4">
    <source>
        <dbReference type="Pfam" id="PF13193"/>
    </source>
</evidence>
<dbReference type="EMBL" id="WTVS01000094">
    <property type="protein sequence ID" value="NMG00715.1"/>
    <property type="molecule type" value="Genomic_DNA"/>
</dbReference>
<proteinExistence type="inferred from homology"/>
<sequence length="504" mass="53715">MNIVMALEMAADCHPDRIAVTSGTKSLTYGDLLRAARTAGAVVRDSGCRYLGLLDINSPAAPVAIFAAAYAGVPYVPMNYRLTRPELEALLARIEPAFLVAAPAYVEALTMPAGNRVVSAEDFLALAQGNTAPATEAPGDPSTVAVQLFTSGTTGTPKAAVLRHENLMSYILGTVDFAGADDADAALVAVPPYHIAGISAVLSSTYACRRMVQLPNFDGATWLTLCRDEGVTNAFVVPTMLSRVMEHLDAIGESGALPAMKAIAYGGGKMPPQVIEKAMAIWPAVDFTNAYGLTETSSTICLLGPEDHRDAFTSADPEVRRRLHSVGKPIGTVEIEIRDAGGKALSAGELGDVFVRGGQVSGEYLGVGSLLDADGWFPTRDRGFVDRYGFLYLDGRADDVIVRGGENISPGEIEDVLREHPAVSDVAVVAMADEQWGEAVAAVVVPREGANVAAADLQDWVRQRLRSSRVPAAIRFRNELPYNEMGKVLRRVLKEDFRDEAQPA</sequence>
<evidence type="ECO:0000256" key="1">
    <source>
        <dbReference type="ARBA" id="ARBA00006432"/>
    </source>
</evidence>
<keyword evidence="6" id="KW-1185">Reference proteome</keyword>
<dbReference type="RefSeq" id="WP_169143229.1">
    <property type="nucleotide sequence ID" value="NZ_WTVS01000094.1"/>
</dbReference>
<dbReference type="Pfam" id="PF13193">
    <property type="entry name" value="AMP-binding_C"/>
    <property type="match status" value="1"/>
</dbReference>
<evidence type="ECO:0000313" key="5">
    <source>
        <dbReference type="EMBL" id="NMG00715.1"/>
    </source>
</evidence>
<dbReference type="PANTHER" id="PTHR43201">
    <property type="entry name" value="ACYL-COA SYNTHETASE"/>
    <property type="match status" value="1"/>
</dbReference>
<dbReference type="Pfam" id="PF00501">
    <property type="entry name" value="AMP-binding"/>
    <property type="match status" value="1"/>
</dbReference>
<dbReference type="Gene3D" id="3.30.300.30">
    <property type="match status" value="1"/>
</dbReference>
<evidence type="ECO:0000259" key="3">
    <source>
        <dbReference type="Pfam" id="PF00501"/>
    </source>
</evidence>
<evidence type="ECO:0000313" key="6">
    <source>
        <dbReference type="Proteomes" id="UP000634522"/>
    </source>
</evidence>
<dbReference type="Gene3D" id="3.40.50.12780">
    <property type="entry name" value="N-terminal domain of ligase-like"/>
    <property type="match status" value="1"/>
</dbReference>
<dbReference type="Proteomes" id="UP000634522">
    <property type="component" value="Unassembled WGS sequence"/>
</dbReference>
<name>A0ABX1NNJ7_9RHOO</name>